<dbReference type="RefSeq" id="WP_138660368.1">
    <property type="nucleotide sequence ID" value="NZ_VANS01000001.1"/>
</dbReference>
<organism evidence="2 3">
    <name type="scientific">Sulfitobacter sabulilitoris</name>
    <dbReference type="NCBI Taxonomy" id="2562655"/>
    <lineage>
        <taxon>Bacteria</taxon>
        <taxon>Pseudomonadati</taxon>
        <taxon>Pseudomonadota</taxon>
        <taxon>Alphaproteobacteria</taxon>
        <taxon>Rhodobacterales</taxon>
        <taxon>Roseobacteraceae</taxon>
        <taxon>Sulfitobacter</taxon>
    </lineage>
</organism>
<gene>
    <name evidence="2" type="ORF">FDT80_00935</name>
</gene>
<dbReference type="EMBL" id="VANS01000001">
    <property type="protein sequence ID" value="TMM54194.1"/>
    <property type="molecule type" value="Genomic_DNA"/>
</dbReference>
<reference evidence="2 3" key="1">
    <citation type="submission" date="2019-05" db="EMBL/GenBank/DDBJ databases">
        <title>Sulfitobacter sabulilitoris sp. nov., isolated from a marine sand.</title>
        <authorList>
            <person name="Yoon J.-H."/>
        </authorList>
    </citation>
    <scope>NUCLEOTIDE SEQUENCE [LARGE SCALE GENOMIC DNA]</scope>
    <source>
        <strain evidence="2 3">HSMS-29</strain>
    </source>
</reference>
<comment type="caution">
    <text evidence="2">The sequence shown here is derived from an EMBL/GenBank/DDBJ whole genome shotgun (WGS) entry which is preliminary data.</text>
</comment>
<dbReference type="Pfam" id="PF09527">
    <property type="entry name" value="ATPase_gene1"/>
    <property type="match status" value="1"/>
</dbReference>
<protein>
    <submittedName>
        <fullName evidence="2">ATPase F0F1</fullName>
    </submittedName>
</protein>
<evidence type="ECO:0000256" key="1">
    <source>
        <dbReference type="SAM" id="Phobius"/>
    </source>
</evidence>
<feature type="transmembrane region" description="Helical" evidence="1">
    <location>
        <begin position="34"/>
        <end position="61"/>
    </location>
</feature>
<keyword evidence="1" id="KW-1133">Transmembrane helix</keyword>
<keyword evidence="1" id="KW-0472">Membrane</keyword>
<proteinExistence type="predicted"/>
<evidence type="ECO:0000313" key="2">
    <source>
        <dbReference type="EMBL" id="TMM54194.1"/>
    </source>
</evidence>
<dbReference type="Proteomes" id="UP000309550">
    <property type="component" value="Unassembled WGS sequence"/>
</dbReference>
<keyword evidence="1" id="KW-0812">Transmembrane</keyword>
<dbReference type="InterPro" id="IPR032820">
    <property type="entry name" value="ATPase_put"/>
</dbReference>
<sequence>MTGRDTDETDETDTIVQKTRRMEAAKKRRHDSAWYGLAMFGMVGWAVAVPIVLGAALGHWIDWRWPGETSWTLILILAGVVLGCLNAWYWIQRESRDD</sequence>
<dbReference type="AlphaFoldDB" id="A0A5S3PIJ6"/>
<feature type="transmembrane region" description="Helical" evidence="1">
    <location>
        <begin position="73"/>
        <end position="91"/>
    </location>
</feature>
<dbReference type="OrthoDB" id="466056at2"/>
<dbReference type="InterPro" id="IPR011744">
    <property type="entry name" value="ATPase_gene1"/>
</dbReference>
<name>A0A5S3PIJ6_9RHOB</name>
<evidence type="ECO:0000313" key="3">
    <source>
        <dbReference type="Proteomes" id="UP000309550"/>
    </source>
</evidence>
<accession>A0A5S3PIJ6</accession>
<dbReference type="NCBIfam" id="TIGR02230">
    <property type="entry name" value="ATPase_gene1"/>
    <property type="match status" value="1"/>
</dbReference>
<keyword evidence="3" id="KW-1185">Reference proteome</keyword>